<dbReference type="EMBL" id="PP946909">
    <property type="protein sequence ID" value="XCG97273.1"/>
    <property type="molecule type" value="Genomic_DNA"/>
</dbReference>
<protein>
    <submittedName>
        <fullName evidence="1">Uncharacterized protein</fullName>
    </submittedName>
</protein>
<sequence>MRVSISIESDGVVTEVNRYYEPEATEVRDGFGDLVAVHEAPSLSAVTQAVAAAAVAVHRPTHEGA</sequence>
<reference evidence="1" key="1">
    <citation type="submission" date="2024-06" db="EMBL/GenBank/DDBJ databases">
        <authorList>
            <person name="Logan R."/>
            <person name="Biratu M.A."/>
            <person name="Chestnut P.R."/>
            <person name="Colombo E.M."/>
            <person name="Cuello R.A."/>
            <person name="Duno H.C."/>
            <person name="Karki J."/>
            <person name="Magloire W.D."/>
            <person name="Pozar I.R."/>
            <person name="Rearick M.C."/>
            <person name="Reed J.M."/>
            <person name="Waterman M.J.F."/>
        </authorList>
    </citation>
    <scope>NUCLEOTIDE SEQUENCE</scope>
</reference>
<proteinExistence type="predicted"/>
<accession>A0AAU8EFR6</accession>
<organism evidence="1">
    <name type="scientific">Microbacterium phage Judebell</name>
    <dbReference type="NCBI Taxonomy" id="3230835"/>
    <lineage>
        <taxon>Viruses</taxon>
        <taxon>Duplodnaviria</taxon>
        <taxon>Heunggongvirae</taxon>
        <taxon>Uroviricota</taxon>
        <taxon>Caudoviricetes</taxon>
        <taxon>Squashvirus</taxon>
    </lineage>
</organism>
<name>A0AAU8EFR6_9CAUD</name>
<evidence type="ECO:0000313" key="1">
    <source>
        <dbReference type="EMBL" id="XCG97273.1"/>
    </source>
</evidence>